<gene>
    <name evidence="1" type="primary">RNF181</name>
</gene>
<sequence>MASYFDEHDCEPLDRERDPRTNMLLELARSLFNRMDFEDLGLVVDWDHHLPPPAAKTAVENLPRTVIRGSQAASEGGKLRVLHLLPAAPVIVTAHVAKGCLPSPPPGTFCNLDWPTGTSDSLPQCGAPCLPLSKARPVCRAERTKPWLFLKKF</sequence>
<protein>
    <submittedName>
        <fullName evidence="1">Ring finger protein 181</fullName>
    </submittedName>
</protein>
<dbReference type="Proteomes" id="UP000009136">
    <property type="component" value="Chromosome 11"/>
</dbReference>
<reference evidence="1" key="2">
    <citation type="submission" date="2025-08" db="UniProtKB">
        <authorList>
            <consortium name="Ensembl"/>
        </authorList>
    </citation>
    <scope>IDENTIFICATION</scope>
    <source>
        <strain evidence="1">Hereford</strain>
    </source>
</reference>
<evidence type="ECO:0000313" key="1">
    <source>
        <dbReference type="Ensembl" id="ENSBTAP00000094034.1"/>
    </source>
</evidence>
<accession>A0AAA9T7X0</accession>
<dbReference type="Ensembl" id="ENSBTAT00000109327.1">
    <property type="protein sequence ID" value="ENSBTAP00000094034.1"/>
    <property type="gene ID" value="ENSBTAG00000018286.5"/>
</dbReference>
<reference evidence="1" key="3">
    <citation type="submission" date="2025-09" db="UniProtKB">
        <authorList>
            <consortium name="Ensembl"/>
        </authorList>
    </citation>
    <scope>IDENTIFICATION</scope>
    <source>
        <strain evidence="1">Hereford</strain>
    </source>
</reference>
<dbReference type="GeneTree" id="ENSGT00940000160552"/>
<organism evidence="1 2">
    <name type="scientific">Bos taurus</name>
    <name type="common">Bovine</name>
    <dbReference type="NCBI Taxonomy" id="9913"/>
    <lineage>
        <taxon>Eukaryota</taxon>
        <taxon>Metazoa</taxon>
        <taxon>Chordata</taxon>
        <taxon>Craniata</taxon>
        <taxon>Vertebrata</taxon>
        <taxon>Euteleostomi</taxon>
        <taxon>Mammalia</taxon>
        <taxon>Eutheria</taxon>
        <taxon>Laurasiatheria</taxon>
        <taxon>Artiodactyla</taxon>
        <taxon>Ruminantia</taxon>
        <taxon>Pecora</taxon>
        <taxon>Bovidae</taxon>
        <taxon>Bovinae</taxon>
        <taxon>Bos</taxon>
    </lineage>
</organism>
<name>A0AAA9T7X0_BOVIN</name>
<reference evidence="1" key="1">
    <citation type="submission" date="2018-03" db="EMBL/GenBank/DDBJ databases">
        <title>ARS-UCD1.2.</title>
        <authorList>
            <person name="Rosen B.D."/>
            <person name="Bickhart D.M."/>
            <person name="Koren S."/>
            <person name="Schnabel R.D."/>
            <person name="Hall R."/>
            <person name="Zimin A."/>
            <person name="Dreischer C."/>
            <person name="Schultheiss S."/>
            <person name="Schroeder S.G."/>
            <person name="Elsik C.G."/>
            <person name="Couldrey C."/>
            <person name="Liu G.E."/>
            <person name="Van Tassell C.P."/>
            <person name="Phillippy A.M."/>
            <person name="Smith T.P.L."/>
            <person name="Medrano J.F."/>
        </authorList>
    </citation>
    <scope>NUCLEOTIDE SEQUENCE [LARGE SCALE GENOMIC DNA]</scope>
    <source>
        <strain evidence="1">Hereford</strain>
    </source>
</reference>
<keyword evidence="2" id="KW-1185">Reference proteome</keyword>
<evidence type="ECO:0000313" key="2">
    <source>
        <dbReference type="Proteomes" id="UP000009136"/>
    </source>
</evidence>
<dbReference type="AlphaFoldDB" id="A0AAA9T7X0"/>
<proteinExistence type="predicted"/>